<dbReference type="InterPro" id="IPR003339">
    <property type="entry name" value="ABC/ECF_trnsptr_transmembrane"/>
</dbReference>
<dbReference type="CDD" id="cd16914">
    <property type="entry name" value="EcfT"/>
    <property type="match status" value="1"/>
</dbReference>
<comment type="caution">
    <text evidence="6">The sequence shown here is derived from an EMBL/GenBank/DDBJ whole genome shotgun (WGS) entry which is preliminary data.</text>
</comment>
<keyword evidence="4 5" id="KW-0472">Membrane</keyword>
<protein>
    <recommendedName>
        <fullName evidence="8">Cobalt ABC transporter permease</fullName>
    </recommendedName>
</protein>
<dbReference type="PANTHER" id="PTHR33514">
    <property type="entry name" value="PROTEIN ABCI12, CHLOROPLASTIC"/>
    <property type="match status" value="1"/>
</dbReference>
<reference evidence="6 7" key="1">
    <citation type="journal article" date="2016" name="Nat. Commun.">
        <title>Thousands of microbial genomes shed light on interconnected biogeochemical processes in an aquifer system.</title>
        <authorList>
            <person name="Anantharaman K."/>
            <person name="Brown C.T."/>
            <person name="Hug L.A."/>
            <person name="Sharon I."/>
            <person name="Castelle C.J."/>
            <person name="Probst A.J."/>
            <person name="Thomas B.C."/>
            <person name="Singh A."/>
            <person name="Wilkins M.J."/>
            <person name="Karaoz U."/>
            <person name="Brodie E.L."/>
            <person name="Williams K.H."/>
            <person name="Hubbard S.S."/>
            <person name="Banfield J.F."/>
        </authorList>
    </citation>
    <scope>NUCLEOTIDE SEQUENCE [LARGE SCALE GENOMIC DNA]</scope>
</reference>
<dbReference type="STRING" id="1798371.A2W14_03975"/>
<sequence>MKENIINLLKITAVIIISSILAVSRNLLFILSILLILSLWVLFISGLSKLKVRLYPLLFIALAIIIFNLLFNSAIDLSSRLVNGITTSLKIMAISLMVFLYTEVTAPSQIIKGLFFLPYNLRLALTMTFSLIPILLDEIKIIKIIQQSRGYKKKLFNPIHNILPVVIPLLHRTFIRAEQISLTIYSRGYGK</sequence>
<dbReference type="Pfam" id="PF02361">
    <property type="entry name" value="CbiQ"/>
    <property type="match status" value="1"/>
</dbReference>
<accession>A0A1F5YU14</accession>
<dbReference type="Proteomes" id="UP000176665">
    <property type="component" value="Unassembled WGS sequence"/>
</dbReference>
<comment type="subcellular location">
    <subcellularLocation>
        <location evidence="1">Membrane</location>
        <topology evidence="1">Multi-pass membrane protein</topology>
    </subcellularLocation>
</comment>
<evidence type="ECO:0000256" key="1">
    <source>
        <dbReference type="ARBA" id="ARBA00004141"/>
    </source>
</evidence>
<evidence type="ECO:0000313" key="6">
    <source>
        <dbReference type="EMBL" id="OGG03700.1"/>
    </source>
</evidence>
<gene>
    <name evidence="6" type="ORF">A2W14_03975</name>
</gene>
<dbReference type="GO" id="GO:0005886">
    <property type="term" value="C:plasma membrane"/>
    <property type="evidence" value="ECO:0007669"/>
    <property type="project" value="TreeGrafter"/>
</dbReference>
<evidence type="ECO:0000256" key="5">
    <source>
        <dbReference type="SAM" id="Phobius"/>
    </source>
</evidence>
<feature type="transmembrane region" description="Helical" evidence="5">
    <location>
        <begin position="29"/>
        <end position="47"/>
    </location>
</feature>
<evidence type="ECO:0000256" key="2">
    <source>
        <dbReference type="ARBA" id="ARBA00022692"/>
    </source>
</evidence>
<keyword evidence="3 5" id="KW-1133">Transmembrane helix</keyword>
<dbReference type="AlphaFoldDB" id="A0A1F5YU14"/>
<feature type="transmembrane region" description="Helical" evidence="5">
    <location>
        <begin position="54"/>
        <end position="75"/>
    </location>
</feature>
<dbReference type="EMBL" id="MFJA01000015">
    <property type="protein sequence ID" value="OGG03700.1"/>
    <property type="molecule type" value="Genomic_DNA"/>
</dbReference>
<dbReference type="PANTHER" id="PTHR33514:SF13">
    <property type="entry name" value="PROTEIN ABCI12, CHLOROPLASTIC"/>
    <property type="match status" value="1"/>
</dbReference>
<feature type="transmembrane region" description="Helical" evidence="5">
    <location>
        <begin position="81"/>
        <end position="102"/>
    </location>
</feature>
<name>A0A1F5YU14_9BACT</name>
<evidence type="ECO:0000256" key="3">
    <source>
        <dbReference type="ARBA" id="ARBA00022989"/>
    </source>
</evidence>
<evidence type="ECO:0000256" key="4">
    <source>
        <dbReference type="ARBA" id="ARBA00023136"/>
    </source>
</evidence>
<proteinExistence type="predicted"/>
<evidence type="ECO:0008006" key="8">
    <source>
        <dbReference type="Google" id="ProtNLM"/>
    </source>
</evidence>
<organism evidence="6 7">
    <name type="scientific">Candidatus Gottesmanbacteria bacterium RBG_16_37_8</name>
    <dbReference type="NCBI Taxonomy" id="1798371"/>
    <lineage>
        <taxon>Bacteria</taxon>
        <taxon>Candidatus Gottesmaniibacteriota</taxon>
    </lineage>
</organism>
<evidence type="ECO:0000313" key="7">
    <source>
        <dbReference type="Proteomes" id="UP000176665"/>
    </source>
</evidence>
<keyword evidence="2 5" id="KW-0812">Transmembrane</keyword>
<feature type="transmembrane region" description="Helical" evidence="5">
    <location>
        <begin position="114"/>
        <end position="136"/>
    </location>
</feature>